<accession>A0A8T0EY71</accession>
<sequence>MFSKKDKKSGAQNTKRKLQREETNQKLAESLNKYFRNTIGLDGQAIEPGSSTSTSGLEMKIKIWNENLSENVNSSEYDQEETTIVPIENLDVDVENSPDNNLIKDGCNDWAHLTHILKTDGSSASHLKHSSKCSELKMSLRNLCTLYAAQQRLYDAEKVYWQSVTERLIYLIQYLARQCLAFRGSSKELHHSDNGNILKLVETIAKFDPIIAEHFHKIQTSQKKNIAHYLGDKIQNEIISIISEGIKKYLLHMIKPSKYYSLILDTTPDVSHTEQLTIVIRFVYKNEKTNKA</sequence>
<organism evidence="2 3">
    <name type="scientific">Argiope bruennichi</name>
    <name type="common">Wasp spider</name>
    <name type="synonym">Aranea bruennichi</name>
    <dbReference type="NCBI Taxonomy" id="94029"/>
    <lineage>
        <taxon>Eukaryota</taxon>
        <taxon>Metazoa</taxon>
        <taxon>Ecdysozoa</taxon>
        <taxon>Arthropoda</taxon>
        <taxon>Chelicerata</taxon>
        <taxon>Arachnida</taxon>
        <taxon>Araneae</taxon>
        <taxon>Araneomorphae</taxon>
        <taxon>Entelegynae</taxon>
        <taxon>Araneoidea</taxon>
        <taxon>Araneidae</taxon>
        <taxon>Argiope</taxon>
    </lineage>
</organism>
<proteinExistence type="predicted"/>
<keyword evidence="3" id="KW-1185">Reference proteome</keyword>
<dbReference type="PANTHER" id="PTHR45749:SF21">
    <property type="entry name" value="DUF4371 DOMAIN-CONTAINING PROTEIN"/>
    <property type="match status" value="1"/>
</dbReference>
<reference evidence="2" key="1">
    <citation type="journal article" date="2020" name="bioRxiv">
        <title>Chromosome-level reference genome of the European wasp spider Argiope bruennichi: a resource for studies on range expansion and evolutionary adaptation.</title>
        <authorList>
            <person name="Sheffer M.M."/>
            <person name="Hoppe A."/>
            <person name="Krehenwinkel H."/>
            <person name="Uhl G."/>
            <person name="Kuss A.W."/>
            <person name="Jensen L."/>
            <person name="Jensen C."/>
            <person name="Gillespie R.G."/>
            <person name="Hoff K.J."/>
            <person name="Prost S."/>
        </authorList>
    </citation>
    <scope>NUCLEOTIDE SEQUENCE</scope>
</reference>
<evidence type="ECO:0008006" key="4">
    <source>
        <dbReference type="Google" id="ProtNLM"/>
    </source>
</evidence>
<reference evidence="2" key="2">
    <citation type="submission" date="2020-06" db="EMBL/GenBank/DDBJ databases">
        <authorList>
            <person name="Sheffer M."/>
        </authorList>
    </citation>
    <scope>NUCLEOTIDE SEQUENCE</scope>
</reference>
<dbReference type="EMBL" id="JABXBU010002072">
    <property type="protein sequence ID" value="KAF8778949.1"/>
    <property type="molecule type" value="Genomic_DNA"/>
</dbReference>
<dbReference type="AlphaFoldDB" id="A0A8T0EY71"/>
<evidence type="ECO:0000313" key="2">
    <source>
        <dbReference type="EMBL" id="KAF8778949.1"/>
    </source>
</evidence>
<comment type="caution">
    <text evidence="2">The sequence shown here is derived from an EMBL/GenBank/DDBJ whole genome shotgun (WGS) entry which is preliminary data.</text>
</comment>
<name>A0A8T0EY71_ARGBR</name>
<gene>
    <name evidence="2" type="ORF">HNY73_015623</name>
</gene>
<dbReference type="PANTHER" id="PTHR45749">
    <property type="match status" value="1"/>
</dbReference>
<evidence type="ECO:0000313" key="3">
    <source>
        <dbReference type="Proteomes" id="UP000807504"/>
    </source>
</evidence>
<feature type="region of interest" description="Disordered" evidence="1">
    <location>
        <begin position="1"/>
        <end position="24"/>
    </location>
</feature>
<evidence type="ECO:0000256" key="1">
    <source>
        <dbReference type="SAM" id="MobiDB-lite"/>
    </source>
</evidence>
<protein>
    <recommendedName>
        <fullName evidence="4">DUF4371 domain-containing protein</fullName>
    </recommendedName>
</protein>
<dbReference type="Proteomes" id="UP000807504">
    <property type="component" value="Unassembled WGS sequence"/>
</dbReference>